<evidence type="ECO:0000313" key="2">
    <source>
        <dbReference type="Proteomes" id="UP000829398"/>
    </source>
</evidence>
<sequence>MEISTEAKLEPFLQWLQVNKVELRGCKIKYSDESKGFGIFSSNEFSDGVLLVVPLDLAITPMRVLQDPLIGPECRAMFEDGEVDDRFLMILFLTVERLRKNSSWKPYLDMLPTTFGNPLWFTDDELLELKGTTLYRATELQKQNLLTLYDDKVKDLVKKLLVLDGDSERANSIFWTRALNIPLPHSYVFPQNQEDLNKYDSINNSAELSNDHNSRGELINGLNDIKNEAQRVNSQVNGATSTLTSTQGETLWIEGLVPGIDFCNHVERSSFHSEKEISISYGNKGNEELLYLYGFVIDNNPDDYLMIHYPAEAIHSIPLSDSKALLLEEQKAQLRCLLPKSLLEHGFFAAGHPKDGNNDNKLEVDRISSFSWSGQRRMPSYLNKLVFPENFLTALRTIAMQEDEISKVSSLLEELVGSGGERQPSDAEVRAAVWETCGDSGALQLLVDLLQAKLTELEESSGMEDYDSELLLKSCITESQGQHASCENNSSEETNGWTQHKMSRKTWSSIVYRRGQKELALLFLKEAEHALQLALTEGN</sequence>
<comment type="caution">
    <text evidence="1">The sequence shown here is derived from an EMBL/GenBank/DDBJ whole genome shotgun (WGS) entry which is preliminary data.</text>
</comment>
<dbReference type="EMBL" id="CM039172">
    <property type="protein sequence ID" value="KAH9788122.1"/>
    <property type="molecule type" value="Genomic_DNA"/>
</dbReference>
<dbReference type="Proteomes" id="UP000829398">
    <property type="component" value="Chromosome 3"/>
</dbReference>
<proteinExistence type="predicted"/>
<evidence type="ECO:0000313" key="1">
    <source>
        <dbReference type="EMBL" id="KAH9788122.1"/>
    </source>
</evidence>
<accession>A0ACB8MR93</accession>
<reference evidence="2" key="1">
    <citation type="journal article" date="2023" name="Hortic. Res.">
        <title>A chromosome-level phased genome enabling allele-level studies in sweet orange: a case study on citrus Huanglongbing tolerance.</title>
        <authorList>
            <person name="Wu B."/>
            <person name="Yu Q."/>
            <person name="Deng Z."/>
            <person name="Duan Y."/>
            <person name="Luo F."/>
            <person name="Gmitter F. Jr."/>
        </authorList>
    </citation>
    <scope>NUCLEOTIDE SEQUENCE [LARGE SCALE GENOMIC DNA]</scope>
    <source>
        <strain evidence="2">cv. Valencia</strain>
    </source>
</reference>
<organism evidence="1 2">
    <name type="scientific">Citrus sinensis</name>
    <name type="common">Sweet orange</name>
    <name type="synonym">Citrus aurantium var. sinensis</name>
    <dbReference type="NCBI Taxonomy" id="2711"/>
    <lineage>
        <taxon>Eukaryota</taxon>
        <taxon>Viridiplantae</taxon>
        <taxon>Streptophyta</taxon>
        <taxon>Embryophyta</taxon>
        <taxon>Tracheophyta</taxon>
        <taxon>Spermatophyta</taxon>
        <taxon>Magnoliopsida</taxon>
        <taxon>eudicotyledons</taxon>
        <taxon>Gunneridae</taxon>
        <taxon>Pentapetalae</taxon>
        <taxon>rosids</taxon>
        <taxon>malvids</taxon>
        <taxon>Sapindales</taxon>
        <taxon>Rutaceae</taxon>
        <taxon>Aurantioideae</taxon>
        <taxon>Citrus</taxon>
    </lineage>
</organism>
<protein>
    <submittedName>
        <fullName evidence="1">SET domain-containing protein</fullName>
    </submittedName>
</protein>
<keyword evidence="2" id="KW-1185">Reference proteome</keyword>
<gene>
    <name evidence="1" type="ORF">KPL71_010797</name>
</gene>
<name>A0ACB8MR93_CITSI</name>